<sequence length="104" mass="11409">MTELPGVDAKTTTELEAAAFRRLVEHLRGRTDVQNIDLMNLAGFCRNCLSNWLKDAADAQGLSVSKEQAREAVYGMPYDEWKAKHQSEATPDQKAAFGKSGGGH</sequence>
<protein>
    <submittedName>
        <fullName evidence="3">DUF1244 domain-containing protein</fullName>
    </submittedName>
</protein>
<evidence type="ECO:0000256" key="1">
    <source>
        <dbReference type="SAM" id="MobiDB-lite"/>
    </source>
</evidence>
<dbReference type="Gene3D" id="1.10.3340.10">
    <property type="entry name" value="SMc04008-like"/>
    <property type="match status" value="1"/>
</dbReference>
<evidence type="ECO:0000259" key="2">
    <source>
        <dbReference type="Pfam" id="PF06844"/>
    </source>
</evidence>
<proteinExistence type="predicted"/>
<dbReference type="Pfam" id="PF06844">
    <property type="entry name" value="DUF1244"/>
    <property type="match status" value="1"/>
</dbReference>
<reference evidence="3" key="1">
    <citation type="submission" date="2021-08" db="EMBL/GenBank/DDBJ databases">
        <authorList>
            <person name="Zhang H."/>
            <person name="Xu M."/>
            <person name="Yu Z."/>
            <person name="Yang L."/>
            <person name="Cai Y."/>
        </authorList>
    </citation>
    <scope>NUCLEOTIDE SEQUENCE</scope>
    <source>
        <strain evidence="3">CHL1</strain>
    </source>
</reference>
<dbReference type="InterPro" id="IPR023163">
    <property type="entry name" value="SMc04008-like_domain"/>
</dbReference>
<evidence type="ECO:0000313" key="4">
    <source>
        <dbReference type="Proteomes" id="UP000825701"/>
    </source>
</evidence>
<feature type="region of interest" description="Disordered" evidence="1">
    <location>
        <begin position="84"/>
        <end position="104"/>
    </location>
</feature>
<evidence type="ECO:0000313" key="3">
    <source>
        <dbReference type="EMBL" id="QZN98774.1"/>
    </source>
</evidence>
<dbReference type="EMBL" id="CP081869">
    <property type="protein sequence ID" value="QZN98774.1"/>
    <property type="molecule type" value="Genomic_DNA"/>
</dbReference>
<dbReference type="AlphaFoldDB" id="A0A9E6UNP1"/>
<organism evidence="3 4">
    <name type="scientific">Chenggangzhangella methanolivorans</name>
    <dbReference type="NCBI Taxonomy" id="1437009"/>
    <lineage>
        <taxon>Bacteria</taxon>
        <taxon>Pseudomonadati</taxon>
        <taxon>Pseudomonadota</taxon>
        <taxon>Alphaproteobacteria</taxon>
        <taxon>Hyphomicrobiales</taxon>
        <taxon>Methylopilaceae</taxon>
        <taxon>Chenggangzhangella</taxon>
    </lineage>
</organism>
<dbReference type="Proteomes" id="UP000825701">
    <property type="component" value="Chromosome"/>
</dbReference>
<dbReference type="InterPro" id="IPR036810">
    <property type="entry name" value="SMc04008-like_sf"/>
</dbReference>
<accession>A0A9E6UNP1</accession>
<gene>
    <name evidence="3" type="ORF">K6K41_17655</name>
</gene>
<dbReference type="RefSeq" id="WP_261401747.1">
    <property type="nucleotide sequence ID" value="NZ_CP081869.1"/>
</dbReference>
<dbReference type="SUPFAM" id="SSF158757">
    <property type="entry name" value="SMc04008-like"/>
    <property type="match status" value="1"/>
</dbReference>
<feature type="domain" description="SMc04008-like" evidence="2">
    <location>
        <begin position="33"/>
        <end position="98"/>
    </location>
</feature>
<name>A0A9E6UNP1_9HYPH</name>
<keyword evidence="4" id="KW-1185">Reference proteome</keyword>
<dbReference type="KEGG" id="cmet:K6K41_17655"/>